<dbReference type="GO" id="GO:0043161">
    <property type="term" value="P:proteasome-mediated ubiquitin-dependent protein catabolic process"/>
    <property type="evidence" value="ECO:0007669"/>
    <property type="project" value="InterPro"/>
</dbReference>
<evidence type="ECO:0008006" key="16">
    <source>
        <dbReference type="Google" id="ProtNLM"/>
    </source>
</evidence>
<comment type="function">
    <text evidence="10">Plays an important role in control of proteasome function. Inhibits the hydrolysis of protein and peptide substrates by the 20S proteasome. Also inhibits the activation of the proteasome by the proteasome regulatory proteins PA700 and PA28.</text>
</comment>
<accession>A0A9W9ITU0</accession>
<gene>
    <name evidence="14" type="ORF">N7492_001744</name>
</gene>
<dbReference type="Pfam" id="PF11566">
    <property type="entry name" value="PI31_Prot_N"/>
    <property type="match status" value="1"/>
</dbReference>
<dbReference type="Gene3D" id="3.40.1000.30">
    <property type="match status" value="1"/>
</dbReference>
<evidence type="ECO:0000256" key="9">
    <source>
        <dbReference type="ARBA" id="ARBA00022990"/>
    </source>
</evidence>
<comment type="caution">
    <text evidence="14">The sequence shown here is derived from an EMBL/GenBank/DDBJ whole genome shotgun (WGS) entry which is preliminary data.</text>
</comment>
<evidence type="ECO:0000256" key="7">
    <source>
        <dbReference type="ARBA" id="ARBA00022824"/>
    </source>
</evidence>
<dbReference type="Proteomes" id="UP001146351">
    <property type="component" value="Unassembled WGS sequence"/>
</dbReference>
<evidence type="ECO:0000256" key="3">
    <source>
        <dbReference type="ARBA" id="ARBA00006405"/>
    </source>
</evidence>
<dbReference type="OrthoDB" id="68090at2759"/>
<sequence length="345" mass="36576">MPSSNELQQDRILDLAVKALRDGPPSLQTSYEAVALIGHACMVAVGFRLVGLGEDHNIETSTESPTLPAEWNANSTYAFRYAHERSSMQYLLKVSRLGNNAVVFALALGDDRTSSFDLPTKDYISSSALPLPSTDNLAGALQEIFISRARLGDLVGLFKINVIQKLAPGLSKEDSESSREALRSRPEDRPQRDPLRDDSLPHPARPYPYDDPLAAAPRRPNPPGDFAPPGFEDEFEINRPARAYPPGLGGRSPYNIGERDLYPQGLGPNDPLRGTGPGFGPGGGGMHPTFDDPLFGGTGGGGGYDPRAPPGARYDPPGPGQPPFGRGGPFGGGSGGFGGFGGDII</sequence>
<feature type="region of interest" description="Disordered" evidence="11">
    <location>
        <begin position="169"/>
        <end position="233"/>
    </location>
</feature>
<dbReference type="AlphaFoldDB" id="A0A9W9ITU0"/>
<evidence type="ECO:0000256" key="6">
    <source>
        <dbReference type="ARBA" id="ARBA00022553"/>
    </source>
</evidence>
<reference evidence="14" key="2">
    <citation type="journal article" date="2023" name="IMA Fungus">
        <title>Comparative genomic study of the Penicillium genus elucidates a diverse pangenome and 15 lateral gene transfer events.</title>
        <authorList>
            <person name="Petersen C."/>
            <person name="Sorensen T."/>
            <person name="Nielsen M.R."/>
            <person name="Sondergaard T.E."/>
            <person name="Sorensen J.L."/>
            <person name="Fitzpatrick D.A."/>
            <person name="Frisvad J.C."/>
            <person name="Nielsen K.L."/>
        </authorList>
    </citation>
    <scope>NUCLEOTIDE SEQUENCE</scope>
    <source>
        <strain evidence="14">IBT 21917</strain>
    </source>
</reference>
<keyword evidence="8" id="KW-0647">Proteasome</keyword>
<keyword evidence="4" id="KW-0488">Methylation</keyword>
<evidence type="ECO:0000256" key="10">
    <source>
        <dbReference type="ARBA" id="ARBA00024805"/>
    </source>
</evidence>
<reference evidence="14" key="1">
    <citation type="submission" date="2022-11" db="EMBL/GenBank/DDBJ databases">
        <authorList>
            <person name="Petersen C."/>
        </authorList>
    </citation>
    <scope>NUCLEOTIDE SEQUENCE</scope>
    <source>
        <strain evidence="14">IBT 21917</strain>
    </source>
</reference>
<dbReference type="PANTHER" id="PTHR13266">
    <property type="entry name" value="PROTEASOME INHIBITOR"/>
    <property type="match status" value="1"/>
</dbReference>
<dbReference type="InterPro" id="IPR013886">
    <property type="entry name" value="PI31_Prot_C"/>
</dbReference>
<feature type="compositionally biased region" description="Gly residues" evidence="11">
    <location>
        <begin position="275"/>
        <end position="286"/>
    </location>
</feature>
<dbReference type="PANTHER" id="PTHR13266:SF1">
    <property type="entry name" value="PROTEASOME INHIBITOR PI31 SUBUNIT"/>
    <property type="match status" value="1"/>
</dbReference>
<keyword evidence="6" id="KW-0597">Phosphoprotein</keyword>
<dbReference type="GO" id="GO:0000502">
    <property type="term" value="C:proteasome complex"/>
    <property type="evidence" value="ECO:0007669"/>
    <property type="project" value="UniProtKB-KW"/>
</dbReference>
<evidence type="ECO:0000259" key="13">
    <source>
        <dbReference type="Pfam" id="PF11566"/>
    </source>
</evidence>
<feature type="compositionally biased region" description="Basic and acidic residues" evidence="11">
    <location>
        <begin position="171"/>
        <end position="200"/>
    </location>
</feature>
<keyword evidence="5" id="KW-0963">Cytoplasm</keyword>
<organism evidence="14 15">
    <name type="scientific">Penicillium capsulatum</name>
    <dbReference type="NCBI Taxonomy" id="69766"/>
    <lineage>
        <taxon>Eukaryota</taxon>
        <taxon>Fungi</taxon>
        <taxon>Dikarya</taxon>
        <taxon>Ascomycota</taxon>
        <taxon>Pezizomycotina</taxon>
        <taxon>Eurotiomycetes</taxon>
        <taxon>Eurotiomycetidae</taxon>
        <taxon>Eurotiales</taxon>
        <taxon>Aspergillaceae</taxon>
        <taxon>Penicillium</taxon>
    </lineage>
</organism>
<feature type="compositionally biased region" description="Gly residues" evidence="11">
    <location>
        <begin position="325"/>
        <end position="345"/>
    </location>
</feature>
<evidence type="ECO:0000256" key="1">
    <source>
        <dbReference type="ARBA" id="ARBA00004240"/>
    </source>
</evidence>
<keyword evidence="7" id="KW-0256">Endoplasmic reticulum</keyword>
<dbReference type="InterPro" id="IPR021625">
    <property type="entry name" value="PI31_Prot_N"/>
</dbReference>
<dbReference type="Pfam" id="PF08577">
    <property type="entry name" value="PI31_Prot_C"/>
    <property type="match status" value="1"/>
</dbReference>
<evidence type="ECO:0000256" key="4">
    <source>
        <dbReference type="ARBA" id="ARBA00022481"/>
    </source>
</evidence>
<evidence type="ECO:0000259" key="12">
    <source>
        <dbReference type="Pfam" id="PF08577"/>
    </source>
</evidence>
<name>A0A9W9ITU0_9EURO</name>
<dbReference type="EMBL" id="JAPQKO010000001">
    <property type="protein sequence ID" value="KAJ5184128.1"/>
    <property type="molecule type" value="Genomic_DNA"/>
</dbReference>
<evidence type="ECO:0000313" key="15">
    <source>
        <dbReference type="Proteomes" id="UP001146351"/>
    </source>
</evidence>
<feature type="domain" description="PI31 proteasome regulator N-terminal" evidence="13">
    <location>
        <begin position="25"/>
        <end position="173"/>
    </location>
</feature>
<evidence type="ECO:0000256" key="8">
    <source>
        <dbReference type="ARBA" id="ARBA00022942"/>
    </source>
</evidence>
<protein>
    <recommendedName>
        <fullName evidence="16">Proteasome inhibitor PI31 subunit</fullName>
    </recommendedName>
</protein>
<evidence type="ECO:0000256" key="5">
    <source>
        <dbReference type="ARBA" id="ARBA00022490"/>
    </source>
</evidence>
<dbReference type="GO" id="GO:0070628">
    <property type="term" value="F:proteasome binding"/>
    <property type="evidence" value="ECO:0007669"/>
    <property type="project" value="InterPro"/>
</dbReference>
<dbReference type="GO" id="GO:0005783">
    <property type="term" value="C:endoplasmic reticulum"/>
    <property type="evidence" value="ECO:0007669"/>
    <property type="project" value="UniProtKB-SubCell"/>
</dbReference>
<proteinExistence type="inferred from homology"/>
<feature type="domain" description="PI31 proteasome regulator C-terminal" evidence="12">
    <location>
        <begin position="256"/>
        <end position="319"/>
    </location>
</feature>
<dbReference type="GO" id="GO:0004866">
    <property type="term" value="F:endopeptidase inhibitor activity"/>
    <property type="evidence" value="ECO:0007669"/>
    <property type="project" value="InterPro"/>
</dbReference>
<keyword evidence="9" id="KW-0007">Acetylation</keyword>
<dbReference type="InterPro" id="IPR045128">
    <property type="entry name" value="PI31-like"/>
</dbReference>
<evidence type="ECO:0000313" key="14">
    <source>
        <dbReference type="EMBL" id="KAJ5184128.1"/>
    </source>
</evidence>
<feature type="region of interest" description="Disordered" evidence="11">
    <location>
        <begin position="273"/>
        <end position="345"/>
    </location>
</feature>
<keyword evidence="15" id="KW-1185">Reference proteome</keyword>
<comment type="subcellular location">
    <subcellularLocation>
        <location evidence="2">Cytoplasm</location>
    </subcellularLocation>
    <subcellularLocation>
        <location evidence="1">Endoplasmic reticulum</location>
    </subcellularLocation>
</comment>
<comment type="similarity">
    <text evidence="3">Belongs to the proteasome inhibitor PI31 family.</text>
</comment>
<evidence type="ECO:0000256" key="2">
    <source>
        <dbReference type="ARBA" id="ARBA00004496"/>
    </source>
</evidence>
<evidence type="ECO:0000256" key="11">
    <source>
        <dbReference type="SAM" id="MobiDB-lite"/>
    </source>
</evidence>